<keyword evidence="11" id="KW-1185">Reference proteome</keyword>
<reference evidence="10 11" key="1">
    <citation type="submission" date="2023-01" db="EMBL/GenBank/DDBJ databases">
        <title>Characterization of estradiol degrading bacteria Microbacterium sp. MZT7 and reveal degrading genes through genome analysis.</title>
        <authorList>
            <person name="Hao P."/>
            <person name="Gao Y."/>
        </authorList>
    </citation>
    <scope>NUCLEOTIDE SEQUENCE [LARGE SCALE GENOMIC DNA]</scope>
    <source>
        <strain evidence="10 11">MZT7</strain>
    </source>
</reference>
<feature type="region of interest" description="Disordered" evidence="7">
    <location>
        <begin position="1"/>
        <end position="52"/>
    </location>
</feature>
<accession>A0ABY3RW03</accession>
<evidence type="ECO:0000256" key="1">
    <source>
        <dbReference type="ARBA" id="ARBA00004752"/>
    </source>
</evidence>
<protein>
    <submittedName>
        <fullName evidence="10">L,D-transpeptidase family protein</fullName>
    </submittedName>
</protein>
<dbReference type="InterPro" id="IPR005490">
    <property type="entry name" value="LD_TPept_cat_dom"/>
</dbReference>
<evidence type="ECO:0000256" key="8">
    <source>
        <dbReference type="SAM" id="Phobius"/>
    </source>
</evidence>
<evidence type="ECO:0000313" key="11">
    <source>
        <dbReference type="Proteomes" id="UP001199642"/>
    </source>
</evidence>
<keyword evidence="8" id="KW-0812">Transmembrane</keyword>
<evidence type="ECO:0000256" key="6">
    <source>
        <dbReference type="PROSITE-ProRule" id="PRU01373"/>
    </source>
</evidence>
<dbReference type="EMBL" id="CP082781">
    <property type="protein sequence ID" value="UGS28248.1"/>
    <property type="molecule type" value="Genomic_DNA"/>
</dbReference>
<keyword evidence="8" id="KW-1133">Transmembrane helix</keyword>
<feature type="compositionally biased region" description="Low complexity" evidence="7">
    <location>
        <begin position="17"/>
        <end position="36"/>
    </location>
</feature>
<keyword evidence="4 6" id="KW-0573">Peptidoglycan synthesis</keyword>
<evidence type="ECO:0000256" key="4">
    <source>
        <dbReference type="ARBA" id="ARBA00022984"/>
    </source>
</evidence>
<gene>
    <name evidence="10" type="ORF">K8F61_08860</name>
</gene>
<dbReference type="Proteomes" id="UP001199642">
    <property type="component" value="Chromosome"/>
</dbReference>
<dbReference type="SUPFAM" id="SSF141523">
    <property type="entry name" value="L,D-transpeptidase catalytic domain-like"/>
    <property type="match status" value="1"/>
</dbReference>
<keyword evidence="3 6" id="KW-0133">Cell shape</keyword>
<evidence type="ECO:0000256" key="2">
    <source>
        <dbReference type="ARBA" id="ARBA00022679"/>
    </source>
</evidence>
<dbReference type="InterPro" id="IPR050979">
    <property type="entry name" value="LD-transpeptidase"/>
</dbReference>
<name>A0ABY3RW03_9MICO</name>
<feature type="active site" description="Proton donor/acceptor" evidence="6">
    <location>
        <position position="459"/>
    </location>
</feature>
<dbReference type="Gene3D" id="2.40.440.10">
    <property type="entry name" value="L,D-transpeptidase catalytic domain-like"/>
    <property type="match status" value="1"/>
</dbReference>
<evidence type="ECO:0000313" key="10">
    <source>
        <dbReference type="EMBL" id="UGS28248.1"/>
    </source>
</evidence>
<sequence>MTDLATEQQPATDATRVGDSVSASSAADGASTDSTAGSGGDRPVEWAPAEPPRKKRRLGLWIGLGVGVLALGAGAASTILIAPGVTVAGVPIGGMTVGAAAEALSARVSDIDVTLTGADKDITVSGSDLGARIDAQGLAEAAFAAHPMWNVTSWLPDPVAGDVELDPATTDRVLRAEVPSSYTAAVDASVVFDPASKTYTTTPGENGTGIDVPALSAAFAEAVAAGDKGVTFDAGPTTVEPPVTQKDAQAFADSLNAMLGTVGFYVGTERTVPVAPEVAARWLSVSAVDGELQVDVDRAAIQQTVDSLPGVVNRAPVNAEAIVNSAGEVLDTVTEGVNGRELGDTSHVAADFANQLAKDANGVFTLPVKEVPFTADNRHRVIDVNLATQTVTAVENGNAVNSWSVSSGRDEFATQTGNYAVNWKLSSQDMGNKDTTKAPYYFQPDVKWVMYFNGDEALHGVYWHSNWGTPMSHGCVGMPEDAAQWLYNWSPEGVEVNVHY</sequence>
<dbReference type="PROSITE" id="PS52029">
    <property type="entry name" value="LD_TPASE"/>
    <property type="match status" value="1"/>
</dbReference>
<feature type="domain" description="L,D-TPase catalytic" evidence="9">
    <location>
        <begin position="380"/>
        <end position="499"/>
    </location>
</feature>
<keyword evidence="8" id="KW-0472">Membrane</keyword>
<keyword evidence="2" id="KW-0808">Transferase</keyword>
<proteinExistence type="predicted"/>
<dbReference type="PANTHER" id="PTHR30582">
    <property type="entry name" value="L,D-TRANSPEPTIDASE"/>
    <property type="match status" value="1"/>
</dbReference>
<organism evidence="10 11">
    <name type="scientific">Microbacterium resistens</name>
    <dbReference type="NCBI Taxonomy" id="156977"/>
    <lineage>
        <taxon>Bacteria</taxon>
        <taxon>Bacillati</taxon>
        <taxon>Actinomycetota</taxon>
        <taxon>Actinomycetes</taxon>
        <taxon>Micrococcales</taxon>
        <taxon>Microbacteriaceae</taxon>
        <taxon>Microbacterium</taxon>
    </lineage>
</organism>
<dbReference type="Pfam" id="PF03734">
    <property type="entry name" value="YkuD"/>
    <property type="match status" value="1"/>
</dbReference>
<feature type="transmembrane region" description="Helical" evidence="8">
    <location>
        <begin position="58"/>
        <end position="82"/>
    </location>
</feature>
<evidence type="ECO:0000259" key="9">
    <source>
        <dbReference type="PROSITE" id="PS52029"/>
    </source>
</evidence>
<dbReference type="InterPro" id="IPR038063">
    <property type="entry name" value="Transpep_catalytic_dom"/>
</dbReference>
<evidence type="ECO:0000256" key="3">
    <source>
        <dbReference type="ARBA" id="ARBA00022960"/>
    </source>
</evidence>
<dbReference type="RefSeq" id="WP_067248948.1">
    <property type="nucleotide sequence ID" value="NZ_CP082781.1"/>
</dbReference>
<evidence type="ECO:0000256" key="5">
    <source>
        <dbReference type="ARBA" id="ARBA00023316"/>
    </source>
</evidence>
<keyword evidence="5 6" id="KW-0961">Cell wall biogenesis/degradation</keyword>
<feature type="active site" description="Nucleophile" evidence="6">
    <location>
        <position position="475"/>
    </location>
</feature>
<feature type="compositionally biased region" description="Polar residues" evidence="7">
    <location>
        <begin position="1"/>
        <end position="12"/>
    </location>
</feature>
<dbReference type="CDD" id="cd16913">
    <property type="entry name" value="YkuD_like"/>
    <property type="match status" value="1"/>
</dbReference>
<dbReference type="PANTHER" id="PTHR30582:SF2">
    <property type="entry name" value="L,D-TRANSPEPTIDASE YCIB-RELATED"/>
    <property type="match status" value="1"/>
</dbReference>
<comment type="pathway">
    <text evidence="1 6">Cell wall biogenesis; peptidoglycan biosynthesis.</text>
</comment>
<evidence type="ECO:0000256" key="7">
    <source>
        <dbReference type="SAM" id="MobiDB-lite"/>
    </source>
</evidence>